<feature type="compositionally biased region" description="Low complexity" evidence="2">
    <location>
        <begin position="36"/>
        <end position="51"/>
    </location>
</feature>
<protein>
    <submittedName>
        <fullName evidence="5">LCP family protein</fullName>
    </submittedName>
</protein>
<evidence type="ECO:0000256" key="2">
    <source>
        <dbReference type="SAM" id="MobiDB-lite"/>
    </source>
</evidence>
<comment type="caution">
    <text evidence="5">The sequence shown here is derived from an EMBL/GenBank/DDBJ whole genome shotgun (WGS) entry which is preliminary data.</text>
</comment>
<dbReference type="NCBIfam" id="TIGR00350">
    <property type="entry name" value="lytR_cpsA_psr"/>
    <property type="match status" value="1"/>
</dbReference>
<reference evidence="6" key="1">
    <citation type="journal article" date="2019" name="Int. J. Syst. Evol. Microbiol.">
        <title>The Global Catalogue of Microorganisms (GCM) 10K type strain sequencing project: providing services to taxonomists for standard genome sequencing and annotation.</title>
        <authorList>
            <consortium name="The Broad Institute Genomics Platform"/>
            <consortium name="The Broad Institute Genome Sequencing Center for Infectious Disease"/>
            <person name="Wu L."/>
            <person name="Ma J."/>
        </authorList>
    </citation>
    <scope>NUCLEOTIDE SEQUENCE [LARGE SCALE GENOMIC DNA]</scope>
    <source>
        <strain evidence="6">CECT 7649</strain>
    </source>
</reference>
<keyword evidence="3" id="KW-0472">Membrane</keyword>
<feature type="compositionally biased region" description="Gly residues" evidence="2">
    <location>
        <begin position="1"/>
        <end position="12"/>
    </location>
</feature>
<evidence type="ECO:0000313" key="6">
    <source>
        <dbReference type="Proteomes" id="UP001596496"/>
    </source>
</evidence>
<evidence type="ECO:0000256" key="3">
    <source>
        <dbReference type="SAM" id="Phobius"/>
    </source>
</evidence>
<dbReference type="InterPro" id="IPR004474">
    <property type="entry name" value="LytR_CpsA_psr"/>
</dbReference>
<dbReference type="Proteomes" id="UP001596496">
    <property type="component" value="Unassembled WGS sequence"/>
</dbReference>
<dbReference type="RefSeq" id="WP_380827500.1">
    <property type="nucleotide sequence ID" value="NZ_JBHTCG010000010.1"/>
</dbReference>
<dbReference type="Pfam" id="PF03816">
    <property type="entry name" value="LytR_cpsA_psr"/>
    <property type="match status" value="1"/>
</dbReference>
<comment type="similarity">
    <text evidence="1">Belongs to the LytR/CpsA/Psr (LCP) family.</text>
</comment>
<sequence length="468" mass="48002">MGDWPGNGGSGGSDETLEGPTRALRRPAGAGGEGAYGAPAAGRADGRAEGQAAGGYSAGQPAHRFPQGAPAHEGERGRGGGPDDDATVLQQYGAGGEALPTAPSGEGRGRASRVYGKPRAGQAPVRPLPGTQPPGGGSGSGGDQPPRPPRPPRRIGRLVLRVLAVVLVLLIVLAVGGFFWINSRLNVVDSLTDYAGRPAATPGEDWLLVGSDSRAGLTAAQRKKLATGRAVGKRTDTMMLLHVPAGSGRPTLVSLPRDSFVPIDGHGSDKLNAAYAFGGPKLLAKTVEKVTGIRLDHYMEIGFGGFVGIVDAIGGVNICVKQNIKDPKAGINLKKGCQDMEGGTALGFVRTRATGAIPDFDRTQRQRQFFSAVVKKAASPGVLVNPFRSVPLAMAATDSVAVDGGTGTFDLLSLGMAMSGDPVATAVPIGSLPTINGAAVVKWDTQRALRLFGSLAEDKPVPKDVLTK</sequence>
<dbReference type="InterPro" id="IPR050922">
    <property type="entry name" value="LytR/CpsA/Psr_CW_biosynth"/>
</dbReference>
<feature type="compositionally biased region" description="Gly residues" evidence="2">
    <location>
        <begin position="133"/>
        <end position="142"/>
    </location>
</feature>
<dbReference type="PANTHER" id="PTHR33392">
    <property type="entry name" value="POLYISOPRENYL-TEICHOIC ACID--PEPTIDOGLYCAN TEICHOIC ACID TRANSFERASE TAGU"/>
    <property type="match status" value="1"/>
</dbReference>
<organism evidence="5 6">
    <name type="scientific">Sphaerisporangium rhizosphaerae</name>
    <dbReference type="NCBI Taxonomy" id="2269375"/>
    <lineage>
        <taxon>Bacteria</taxon>
        <taxon>Bacillati</taxon>
        <taxon>Actinomycetota</taxon>
        <taxon>Actinomycetes</taxon>
        <taxon>Streptosporangiales</taxon>
        <taxon>Streptosporangiaceae</taxon>
        <taxon>Sphaerisporangium</taxon>
    </lineage>
</organism>
<evidence type="ECO:0000256" key="1">
    <source>
        <dbReference type="ARBA" id="ARBA00006068"/>
    </source>
</evidence>
<feature type="compositionally biased region" description="Low complexity" evidence="2">
    <location>
        <begin position="19"/>
        <end position="28"/>
    </location>
</feature>
<keyword evidence="3" id="KW-0812">Transmembrane</keyword>
<feature type="transmembrane region" description="Helical" evidence="3">
    <location>
        <begin position="158"/>
        <end position="181"/>
    </location>
</feature>
<feature type="region of interest" description="Disordered" evidence="2">
    <location>
        <begin position="1"/>
        <end position="152"/>
    </location>
</feature>
<name>A0ABW2P4E6_9ACTN</name>
<gene>
    <name evidence="5" type="ORF">ACFQSB_16960</name>
</gene>
<keyword evidence="3" id="KW-1133">Transmembrane helix</keyword>
<dbReference type="PANTHER" id="PTHR33392:SF6">
    <property type="entry name" value="POLYISOPRENYL-TEICHOIC ACID--PEPTIDOGLYCAN TEICHOIC ACID TRANSFERASE TAGU"/>
    <property type="match status" value="1"/>
</dbReference>
<accession>A0ABW2P4E6</accession>
<evidence type="ECO:0000259" key="4">
    <source>
        <dbReference type="Pfam" id="PF03816"/>
    </source>
</evidence>
<dbReference type="Gene3D" id="3.40.630.190">
    <property type="entry name" value="LCP protein"/>
    <property type="match status" value="1"/>
</dbReference>
<evidence type="ECO:0000313" key="5">
    <source>
        <dbReference type="EMBL" id="MFC7383913.1"/>
    </source>
</evidence>
<dbReference type="EMBL" id="JBHTCG010000010">
    <property type="protein sequence ID" value="MFC7383913.1"/>
    <property type="molecule type" value="Genomic_DNA"/>
</dbReference>
<proteinExistence type="inferred from homology"/>
<keyword evidence="6" id="KW-1185">Reference proteome</keyword>
<feature type="domain" description="Cell envelope-related transcriptional attenuator" evidence="4">
    <location>
        <begin position="234"/>
        <end position="378"/>
    </location>
</feature>